<evidence type="ECO:0000313" key="3">
    <source>
        <dbReference type="Proteomes" id="UP000248326"/>
    </source>
</evidence>
<evidence type="ECO:0000313" key="2">
    <source>
        <dbReference type="EMBL" id="PYE54846.1"/>
    </source>
</evidence>
<gene>
    <name evidence="2" type="ORF">DES52_104117</name>
</gene>
<feature type="signal peptide" evidence="1">
    <location>
        <begin position="1"/>
        <end position="21"/>
    </location>
</feature>
<comment type="caution">
    <text evidence="2">The sequence shown here is derived from an EMBL/GenBank/DDBJ whole genome shotgun (WGS) entry which is preliminary data.</text>
</comment>
<name>A0A318S7F6_9DEIO</name>
<protein>
    <recommendedName>
        <fullName evidence="4">Lipoprotein</fullName>
    </recommendedName>
</protein>
<dbReference type="PROSITE" id="PS51257">
    <property type="entry name" value="PROKAR_LIPOPROTEIN"/>
    <property type="match status" value="1"/>
</dbReference>
<keyword evidence="1" id="KW-0732">Signal</keyword>
<accession>A0A318S7F6</accession>
<proteinExistence type="predicted"/>
<dbReference type="OrthoDB" id="71744at2"/>
<dbReference type="RefSeq" id="WP_110885964.1">
    <property type="nucleotide sequence ID" value="NZ_QJSX01000004.1"/>
</dbReference>
<dbReference type="EMBL" id="QJSX01000004">
    <property type="protein sequence ID" value="PYE54846.1"/>
    <property type="molecule type" value="Genomic_DNA"/>
</dbReference>
<dbReference type="Proteomes" id="UP000248326">
    <property type="component" value="Unassembled WGS sequence"/>
</dbReference>
<sequence length="174" mass="17813">MKKAFALVGLSAVLASCGGLSSGGDLIIDESSLTLTSQFTVQNVPFRGGTYSGPVICDDRATNLQLAFNYAGSVNTVDARLQGATTGSVSGALNVTNTTNTGSRVTVDFFTSPGSVPLSVPNDKLTAQAIIVSPIVNPVIIGGTRVQIVAHSPLGQTDTLNTNYLPVVDNCPAV</sequence>
<evidence type="ECO:0008006" key="4">
    <source>
        <dbReference type="Google" id="ProtNLM"/>
    </source>
</evidence>
<evidence type="ECO:0000256" key="1">
    <source>
        <dbReference type="SAM" id="SignalP"/>
    </source>
</evidence>
<feature type="chain" id="PRO_5016341354" description="Lipoprotein" evidence="1">
    <location>
        <begin position="22"/>
        <end position="174"/>
    </location>
</feature>
<organism evidence="2 3">
    <name type="scientific">Deinococcus yavapaiensis KR-236</name>
    <dbReference type="NCBI Taxonomy" id="694435"/>
    <lineage>
        <taxon>Bacteria</taxon>
        <taxon>Thermotogati</taxon>
        <taxon>Deinococcota</taxon>
        <taxon>Deinococci</taxon>
        <taxon>Deinococcales</taxon>
        <taxon>Deinococcaceae</taxon>
        <taxon>Deinococcus</taxon>
    </lineage>
</organism>
<reference evidence="2 3" key="1">
    <citation type="submission" date="2018-06" db="EMBL/GenBank/DDBJ databases">
        <title>Genomic Encyclopedia of Type Strains, Phase IV (KMG-IV): sequencing the most valuable type-strain genomes for metagenomic binning, comparative biology and taxonomic classification.</title>
        <authorList>
            <person name="Goeker M."/>
        </authorList>
    </citation>
    <scope>NUCLEOTIDE SEQUENCE [LARGE SCALE GENOMIC DNA]</scope>
    <source>
        <strain evidence="2 3">DSM 18048</strain>
    </source>
</reference>
<keyword evidence="3" id="KW-1185">Reference proteome</keyword>
<dbReference type="AlphaFoldDB" id="A0A318S7F6"/>